<proteinExistence type="inferred from homology"/>
<evidence type="ECO:0000313" key="3">
    <source>
        <dbReference type="EMBL" id="AFM43555.1"/>
    </source>
</evidence>
<reference evidence="4" key="1">
    <citation type="journal article" date="2012" name="J. Bacteriol.">
        <title>Complete genome sequences of Desulfosporosinus orientis DSM765T, Desulfosporosinus youngiae DSM17734T, Desulfosporosinus meridiei DSM13257T, and Desulfosporosinus acidiphilus DSM22704T.</title>
        <authorList>
            <person name="Pester M."/>
            <person name="Brambilla E."/>
            <person name="Alazard D."/>
            <person name="Rattei T."/>
            <person name="Weinmaier T."/>
            <person name="Han J."/>
            <person name="Lucas S."/>
            <person name="Lapidus A."/>
            <person name="Cheng J.F."/>
            <person name="Goodwin L."/>
            <person name="Pitluck S."/>
            <person name="Peters L."/>
            <person name="Ovchinnikova G."/>
            <person name="Teshima H."/>
            <person name="Detter J.C."/>
            <person name="Han C.S."/>
            <person name="Tapia R."/>
            <person name="Land M.L."/>
            <person name="Hauser L."/>
            <person name="Kyrpides N.C."/>
            <person name="Ivanova N.N."/>
            <person name="Pagani I."/>
            <person name="Huntmann M."/>
            <person name="Wei C.L."/>
            <person name="Davenport K.W."/>
            <person name="Daligault H."/>
            <person name="Chain P.S."/>
            <person name="Chen A."/>
            <person name="Mavromatis K."/>
            <person name="Markowitz V."/>
            <person name="Szeto E."/>
            <person name="Mikhailova N."/>
            <person name="Pati A."/>
            <person name="Wagner M."/>
            <person name="Woyke T."/>
            <person name="Ollivier B."/>
            <person name="Klenk H.P."/>
            <person name="Spring S."/>
            <person name="Loy A."/>
        </authorList>
    </citation>
    <scope>NUCLEOTIDE SEQUENCE [LARGE SCALE GENOMIC DNA]</scope>
    <source>
        <strain evidence="4">DSM 22704 / JCM 16185 / SJ4</strain>
    </source>
</reference>
<dbReference type="InterPro" id="IPR050921">
    <property type="entry name" value="T4SS_GSP_E_ATPase"/>
</dbReference>
<dbReference type="Proteomes" id="UP000002892">
    <property type="component" value="Plasmid pDESACI.01"/>
</dbReference>
<dbReference type="EMBL" id="CP003640">
    <property type="protein sequence ID" value="AFM43555.1"/>
    <property type="molecule type" value="Genomic_DNA"/>
</dbReference>
<dbReference type="RefSeq" id="WP_014825067.1">
    <property type="nucleotide sequence ID" value="NC_018066.1"/>
</dbReference>
<feature type="domain" description="Bacterial type II secretion system protein E" evidence="2">
    <location>
        <begin position="90"/>
        <end position="330"/>
    </location>
</feature>
<gene>
    <name evidence="3" type="ordered locus">Desaci_4728</name>
</gene>
<dbReference type="Pfam" id="PF00437">
    <property type="entry name" value="T2SSE"/>
    <property type="match status" value="1"/>
</dbReference>
<dbReference type="HOGENOM" id="CLU_637315_0_0_9"/>
<comment type="similarity">
    <text evidence="1">Belongs to the GSP E family.</text>
</comment>
<dbReference type="InterPro" id="IPR001482">
    <property type="entry name" value="T2SS/T4SS_dom"/>
</dbReference>
<dbReference type="PANTHER" id="PTHR30486:SF6">
    <property type="entry name" value="TYPE IV PILUS RETRACTATION ATPASE PILT"/>
    <property type="match status" value="1"/>
</dbReference>
<evidence type="ECO:0000259" key="2">
    <source>
        <dbReference type="Pfam" id="PF00437"/>
    </source>
</evidence>
<evidence type="ECO:0000256" key="1">
    <source>
        <dbReference type="ARBA" id="ARBA00006611"/>
    </source>
</evidence>
<keyword evidence="4" id="KW-1185">Reference proteome</keyword>
<dbReference type="KEGG" id="dai:Desaci_4728"/>
<dbReference type="InterPro" id="IPR027417">
    <property type="entry name" value="P-loop_NTPase"/>
</dbReference>
<dbReference type="Gene3D" id="3.40.50.300">
    <property type="entry name" value="P-loop containing nucleotide triphosphate hydrolases"/>
    <property type="match status" value="1"/>
</dbReference>
<dbReference type="Gene3D" id="3.30.450.380">
    <property type="match status" value="1"/>
</dbReference>
<evidence type="ECO:0000313" key="4">
    <source>
        <dbReference type="Proteomes" id="UP000002892"/>
    </source>
</evidence>
<dbReference type="SUPFAM" id="SSF52540">
    <property type="entry name" value="P-loop containing nucleoside triphosphate hydrolases"/>
    <property type="match status" value="1"/>
</dbReference>
<protein>
    <submittedName>
        <fullName evidence="3">Flp pilus assembly protein, ATPase CpaF</fullName>
    </submittedName>
</protein>
<dbReference type="AlphaFoldDB" id="I4DCN1"/>
<sequence>MEDFINYEKIHKEVTEYLTKNHNEDYTKALNGKSGDYQTALKNCRSAIHHFITHSNKIPISFNNEETIEKLFNDILLYGPVTPLVVSGTNQGISEVRIYGPYDISVQKPNGWVRLPIAFRSEEDLARLVNKIEAYSDVQTSDLNGFTDKTSLPTGERVTIFRAPNTRPTYYISIRVKDKELFSSEELRRLDSISERQDSLVTFSMRSKGNSAWVGPQNSGKTTTMGAYLAKLPKTWNILTIEDIAEFFLSQRNPELIVSELYVHNGDFSLTWEKVGVMSLRTAATVIFWGELRESQSYYRAIDNMLTGQKGSGVCTHAGNAEEGIIRLANRYHEAMPSTSYDHALKLVCDAIDFIPEIRFSQTGKRYMGNISAISWDKKRKEPLIEPMIKRWFDKNDQAHEEYLGIPDFFKKNLLATNAVFEEDFLPWET</sequence>
<name>I4DCN1_DESAJ</name>
<dbReference type="PANTHER" id="PTHR30486">
    <property type="entry name" value="TWITCHING MOTILITY PROTEIN PILT"/>
    <property type="match status" value="1"/>
</dbReference>
<keyword evidence="3" id="KW-0614">Plasmid</keyword>
<organism evidence="3 4">
    <name type="scientific">Desulfosporosinus acidiphilus (strain DSM 22704 / JCM 16185 / SJ4)</name>
    <dbReference type="NCBI Taxonomy" id="646529"/>
    <lineage>
        <taxon>Bacteria</taxon>
        <taxon>Bacillati</taxon>
        <taxon>Bacillota</taxon>
        <taxon>Clostridia</taxon>
        <taxon>Eubacteriales</taxon>
        <taxon>Desulfitobacteriaceae</taxon>
        <taxon>Desulfosporosinus</taxon>
    </lineage>
</organism>
<geneLocation type="plasmid" evidence="3 4">
    <name>pDESACI.01</name>
</geneLocation>
<accession>I4DCN1</accession>
<dbReference type="GO" id="GO:0016887">
    <property type="term" value="F:ATP hydrolysis activity"/>
    <property type="evidence" value="ECO:0007669"/>
    <property type="project" value="InterPro"/>
</dbReference>
<dbReference type="OrthoDB" id="9810761at2"/>